<dbReference type="GO" id="GO:0005886">
    <property type="term" value="C:plasma membrane"/>
    <property type="evidence" value="ECO:0007669"/>
    <property type="project" value="TreeGrafter"/>
</dbReference>
<evidence type="ECO:0000256" key="3">
    <source>
        <dbReference type="PROSITE-ProRule" id="PRU00284"/>
    </source>
</evidence>
<keyword evidence="3" id="KW-0807">Transducer</keyword>
<comment type="similarity">
    <text evidence="2">Belongs to the methyl-accepting chemotaxis (MCP) protein family.</text>
</comment>
<dbReference type="InterPro" id="IPR004089">
    <property type="entry name" value="MCPsignal_dom"/>
</dbReference>
<evidence type="ECO:0000256" key="2">
    <source>
        <dbReference type="ARBA" id="ARBA00029447"/>
    </source>
</evidence>
<dbReference type="Pfam" id="PF00015">
    <property type="entry name" value="MCPsignal"/>
    <property type="match status" value="1"/>
</dbReference>
<dbReference type="GO" id="GO:0004888">
    <property type="term" value="F:transmembrane signaling receptor activity"/>
    <property type="evidence" value="ECO:0007669"/>
    <property type="project" value="TreeGrafter"/>
</dbReference>
<dbReference type="GO" id="GO:0006935">
    <property type="term" value="P:chemotaxis"/>
    <property type="evidence" value="ECO:0007669"/>
    <property type="project" value="UniProtKB-KW"/>
</dbReference>
<evidence type="ECO:0000313" key="7">
    <source>
        <dbReference type="Proteomes" id="UP000536179"/>
    </source>
</evidence>
<dbReference type="GO" id="GO:0007165">
    <property type="term" value="P:signal transduction"/>
    <property type="evidence" value="ECO:0007669"/>
    <property type="project" value="UniProtKB-KW"/>
</dbReference>
<dbReference type="Gene3D" id="1.10.287.950">
    <property type="entry name" value="Methyl-accepting chemotaxis protein"/>
    <property type="match status" value="1"/>
</dbReference>
<evidence type="ECO:0000259" key="5">
    <source>
        <dbReference type="PROSITE" id="PS50111"/>
    </source>
</evidence>
<keyword evidence="1" id="KW-0145">Chemotaxis</keyword>
<dbReference type="AlphaFoldDB" id="A0A7W5H707"/>
<organism evidence="6 7">
    <name type="scientific">Aporhodopirellula rubra</name>
    <dbReference type="NCBI Taxonomy" id="980271"/>
    <lineage>
        <taxon>Bacteria</taxon>
        <taxon>Pseudomonadati</taxon>
        <taxon>Planctomycetota</taxon>
        <taxon>Planctomycetia</taxon>
        <taxon>Pirellulales</taxon>
        <taxon>Pirellulaceae</taxon>
        <taxon>Aporhodopirellula</taxon>
    </lineage>
</organism>
<keyword evidence="7" id="KW-1185">Reference proteome</keyword>
<feature type="compositionally biased region" description="Polar residues" evidence="4">
    <location>
        <begin position="15"/>
        <end position="30"/>
    </location>
</feature>
<protein>
    <recommendedName>
        <fullName evidence="5">Methyl-accepting transducer domain-containing protein</fullName>
    </recommendedName>
</protein>
<evidence type="ECO:0000256" key="1">
    <source>
        <dbReference type="ARBA" id="ARBA00022500"/>
    </source>
</evidence>
<accession>A0A7W5H707</accession>
<proteinExistence type="inferred from homology"/>
<dbReference type="PANTHER" id="PTHR43531">
    <property type="entry name" value="PROTEIN ICFG"/>
    <property type="match status" value="1"/>
</dbReference>
<dbReference type="PROSITE" id="PS50111">
    <property type="entry name" value="CHEMOTAXIS_TRANSDUC_2"/>
    <property type="match status" value="1"/>
</dbReference>
<gene>
    <name evidence="6" type="ORF">FHS27_003262</name>
</gene>
<dbReference type="SUPFAM" id="SSF58104">
    <property type="entry name" value="Methyl-accepting chemotaxis protein (MCP) signaling domain"/>
    <property type="match status" value="1"/>
</dbReference>
<sequence>MSASISTASVLCPSNEKTSQPDLADDSQSNSNEKLTTLIQDLARAVGVAIDEIDTINARTKLLSLNARIEASRAGAHGAAFGVVAQEIQTLSQKTGAVAEEMASITKSRVDQLMRIIETSIRGVRLSDLALNCVDLIDRNLYERTCDVRWWATDNSVVDALSEPTKQSLEYASQRLGVILDAYTVYFDLVICNRNGIVSANGRKSQFDSIGCNVSASDWYSQAISHSTGNEFGFESAHASELVAQQHSLVYSCSVREQGMATMPTVGVLGAIFNWDGLAKPVLDDLPIAENEQSKTIAYILDTDGNALACRSGTDPLHGTLPRWETIRSGGKGFFIDQYRGRTYCIGYAKAPGFETYSTDWIAVVMQEM</sequence>
<dbReference type="EMBL" id="JACHXU010000010">
    <property type="protein sequence ID" value="MBB3207441.1"/>
    <property type="molecule type" value="Genomic_DNA"/>
</dbReference>
<evidence type="ECO:0000313" key="6">
    <source>
        <dbReference type="EMBL" id="MBB3207441.1"/>
    </source>
</evidence>
<reference evidence="6 7" key="1">
    <citation type="submission" date="2020-08" db="EMBL/GenBank/DDBJ databases">
        <title>Genomic Encyclopedia of Type Strains, Phase III (KMG-III): the genomes of soil and plant-associated and newly described type strains.</title>
        <authorList>
            <person name="Whitman W."/>
        </authorList>
    </citation>
    <scope>NUCLEOTIDE SEQUENCE [LARGE SCALE GENOMIC DNA]</scope>
    <source>
        <strain evidence="6 7">CECT 8075</strain>
    </source>
</reference>
<dbReference type="Proteomes" id="UP000536179">
    <property type="component" value="Unassembled WGS sequence"/>
</dbReference>
<dbReference type="InterPro" id="IPR051310">
    <property type="entry name" value="MCP_chemotaxis"/>
</dbReference>
<dbReference type="PANTHER" id="PTHR43531:SF11">
    <property type="entry name" value="METHYL-ACCEPTING CHEMOTAXIS PROTEIN 3"/>
    <property type="match status" value="1"/>
</dbReference>
<dbReference type="RefSeq" id="WP_184305771.1">
    <property type="nucleotide sequence ID" value="NZ_JACHXU010000010.1"/>
</dbReference>
<feature type="region of interest" description="Disordered" evidence="4">
    <location>
        <begin position="1"/>
        <end position="30"/>
    </location>
</feature>
<feature type="domain" description="Methyl-accepting transducer" evidence="5">
    <location>
        <begin position="39"/>
        <end position="105"/>
    </location>
</feature>
<dbReference type="Gene3D" id="3.30.450.20">
    <property type="entry name" value="PAS domain"/>
    <property type="match status" value="1"/>
</dbReference>
<name>A0A7W5H707_9BACT</name>
<comment type="caution">
    <text evidence="6">The sequence shown here is derived from an EMBL/GenBank/DDBJ whole genome shotgun (WGS) entry which is preliminary data.</text>
</comment>
<evidence type="ECO:0000256" key="4">
    <source>
        <dbReference type="SAM" id="MobiDB-lite"/>
    </source>
</evidence>